<dbReference type="EMBL" id="JRKI01000035">
    <property type="protein sequence ID" value="KIZ15042.1"/>
    <property type="molecule type" value="Genomic_DNA"/>
</dbReference>
<name>A0A0D7CHZ2_9ACTN</name>
<evidence type="ECO:0000313" key="1">
    <source>
        <dbReference type="EMBL" id="KIZ15042.1"/>
    </source>
</evidence>
<accession>A0A0D7CHZ2</accession>
<evidence type="ECO:0000313" key="2">
    <source>
        <dbReference type="Proteomes" id="UP000032458"/>
    </source>
</evidence>
<sequence length="60" mass="6645">MLFDSSRTAMHRTLLKIRRLLKAHSIVIPPAATPPAVFTALQARVRAQSDNPNSMIKTTC</sequence>
<dbReference type="PATRIC" id="fig|1240678.4.peg.6285"/>
<gene>
    <name evidence="1" type="ORF">SNA_29380</name>
</gene>
<reference evidence="1 2" key="1">
    <citation type="submission" date="2014-09" db="EMBL/GenBank/DDBJ databases">
        <title>Draft genome sequence of Streptomyces natalensis ATCC 27448, producer of the antifungal pimaricin.</title>
        <authorList>
            <person name="Mendes M.V."/>
            <person name="Beites T."/>
            <person name="Pires S."/>
            <person name="Santos C.L."/>
            <person name="Moradas-Ferreira P."/>
        </authorList>
    </citation>
    <scope>NUCLEOTIDE SEQUENCE [LARGE SCALE GENOMIC DNA]</scope>
    <source>
        <strain evidence="1 2">ATCC 27448</strain>
    </source>
</reference>
<protein>
    <submittedName>
        <fullName evidence="1">Uncharacterized protein</fullName>
    </submittedName>
</protein>
<proteinExistence type="predicted"/>
<dbReference type="AlphaFoldDB" id="A0A0D7CHZ2"/>
<comment type="caution">
    <text evidence="1">The sequence shown here is derived from an EMBL/GenBank/DDBJ whole genome shotgun (WGS) entry which is preliminary data.</text>
</comment>
<organism evidence="1 2">
    <name type="scientific">Streptomyces natalensis ATCC 27448</name>
    <dbReference type="NCBI Taxonomy" id="1240678"/>
    <lineage>
        <taxon>Bacteria</taxon>
        <taxon>Bacillati</taxon>
        <taxon>Actinomycetota</taxon>
        <taxon>Actinomycetes</taxon>
        <taxon>Kitasatosporales</taxon>
        <taxon>Streptomycetaceae</taxon>
        <taxon>Streptomyces</taxon>
    </lineage>
</organism>
<keyword evidence="2" id="KW-1185">Reference proteome</keyword>
<dbReference type="Proteomes" id="UP000032458">
    <property type="component" value="Unassembled WGS sequence"/>
</dbReference>